<dbReference type="Proteomes" id="UP000253551">
    <property type="component" value="Unassembled WGS sequence"/>
</dbReference>
<dbReference type="InterPro" id="IPR045065">
    <property type="entry name" value="XPO1/5"/>
</dbReference>
<feature type="region of interest" description="Disordered" evidence="6">
    <location>
        <begin position="416"/>
        <end position="449"/>
    </location>
</feature>
<dbReference type="PANTHER" id="PTHR11223">
    <property type="entry name" value="EXPORTIN 1/5"/>
    <property type="match status" value="1"/>
</dbReference>
<proteinExistence type="inferred from homology"/>
<feature type="domain" description="Exportin-1 C-terminal" evidence="7">
    <location>
        <begin position="80"/>
        <end position="403"/>
    </location>
</feature>
<keyword evidence="4" id="KW-0653">Protein transport</keyword>
<organism evidence="8 9">
    <name type="scientific">Rhizopus stolonifer</name>
    <name type="common">Rhizopus nigricans</name>
    <dbReference type="NCBI Taxonomy" id="4846"/>
    <lineage>
        <taxon>Eukaryota</taxon>
        <taxon>Fungi</taxon>
        <taxon>Fungi incertae sedis</taxon>
        <taxon>Mucoromycota</taxon>
        <taxon>Mucoromycotina</taxon>
        <taxon>Mucoromycetes</taxon>
        <taxon>Mucorales</taxon>
        <taxon>Mucorineae</taxon>
        <taxon>Rhizopodaceae</taxon>
        <taxon>Rhizopus</taxon>
    </lineage>
</organism>
<evidence type="ECO:0000256" key="6">
    <source>
        <dbReference type="SAM" id="MobiDB-lite"/>
    </source>
</evidence>
<evidence type="ECO:0000313" key="8">
    <source>
        <dbReference type="EMBL" id="RCH91006.1"/>
    </source>
</evidence>
<dbReference type="SUPFAM" id="SSF48371">
    <property type="entry name" value="ARM repeat"/>
    <property type="match status" value="1"/>
</dbReference>
<feature type="compositionally biased region" description="Basic and acidic residues" evidence="6">
    <location>
        <begin position="418"/>
        <end position="427"/>
    </location>
</feature>
<comment type="subcellular location">
    <subcellularLocation>
        <location evidence="1">Nucleus</location>
    </subcellularLocation>
</comment>
<evidence type="ECO:0000256" key="2">
    <source>
        <dbReference type="ARBA" id="ARBA00009466"/>
    </source>
</evidence>
<keyword evidence="9" id="KW-1185">Reference proteome</keyword>
<dbReference type="OrthoDB" id="2215036at2759"/>
<dbReference type="AlphaFoldDB" id="A0A367JM47"/>
<dbReference type="GO" id="GO:0005049">
    <property type="term" value="F:nuclear export signal receptor activity"/>
    <property type="evidence" value="ECO:0007669"/>
    <property type="project" value="InterPro"/>
</dbReference>
<dbReference type="SMART" id="SM01102">
    <property type="entry name" value="CRM1_C"/>
    <property type="match status" value="1"/>
</dbReference>
<comment type="caution">
    <text evidence="8">The sequence shown here is derived from an EMBL/GenBank/DDBJ whole genome shotgun (WGS) entry which is preliminary data.</text>
</comment>
<gene>
    <name evidence="8" type="primary">CRM1_5</name>
    <name evidence="8" type="ORF">CU098_008618</name>
</gene>
<dbReference type="GO" id="GO:0000056">
    <property type="term" value="P:ribosomal small subunit export from nucleus"/>
    <property type="evidence" value="ECO:0007669"/>
    <property type="project" value="TreeGrafter"/>
</dbReference>
<evidence type="ECO:0000256" key="4">
    <source>
        <dbReference type="ARBA" id="ARBA00022927"/>
    </source>
</evidence>
<dbReference type="PANTHER" id="PTHR11223:SF2">
    <property type="entry name" value="EXPORTIN-1"/>
    <property type="match status" value="1"/>
</dbReference>
<dbReference type="Gene3D" id="1.25.10.10">
    <property type="entry name" value="Leucine-rich Repeat Variant"/>
    <property type="match status" value="2"/>
</dbReference>
<accession>A0A367JM47</accession>
<dbReference type="GO" id="GO:0000055">
    <property type="term" value="P:ribosomal large subunit export from nucleus"/>
    <property type="evidence" value="ECO:0007669"/>
    <property type="project" value="TreeGrafter"/>
</dbReference>
<dbReference type="Pfam" id="PF08767">
    <property type="entry name" value="CRM1_C"/>
    <property type="match status" value="1"/>
</dbReference>
<evidence type="ECO:0000256" key="1">
    <source>
        <dbReference type="ARBA" id="ARBA00004123"/>
    </source>
</evidence>
<reference evidence="8 9" key="1">
    <citation type="journal article" date="2018" name="G3 (Bethesda)">
        <title>Phylogenetic and Phylogenomic Definition of Rhizopus Species.</title>
        <authorList>
            <person name="Gryganskyi A.P."/>
            <person name="Golan J."/>
            <person name="Dolatabadi S."/>
            <person name="Mondo S."/>
            <person name="Robb S."/>
            <person name="Idnurm A."/>
            <person name="Muszewska A."/>
            <person name="Steczkiewicz K."/>
            <person name="Masonjones S."/>
            <person name="Liao H.L."/>
            <person name="Gajdeczka M.T."/>
            <person name="Anike F."/>
            <person name="Vuek A."/>
            <person name="Anishchenko I.M."/>
            <person name="Voigt K."/>
            <person name="de Hoog G.S."/>
            <person name="Smith M.E."/>
            <person name="Heitman J."/>
            <person name="Vilgalys R."/>
            <person name="Stajich J.E."/>
        </authorList>
    </citation>
    <scope>NUCLEOTIDE SEQUENCE [LARGE SCALE GENOMIC DNA]</scope>
    <source>
        <strain evidence="8 9">LSU 92-RS-03</strain>
    </source>
</reference>
<dbReference type="GO" id="GO:0005737">
    <property type="term" value="C:cytoplasm"/>
    <property type="evidence" value="ECO:0007669"/>
    <property type="project" value="TreeGrafter"/>
</dbReference>
<comment type="similarity">
    <text evidence="2">Belongs to the exportin family.</text>
</comment>
<dbReference type="InterPro" id="IPR011989">
    <property type="entry name" value="ARM-like"/>
</dbReference>
<keyword evidence="5" id="KW-0539">Nucleus</keyword>
<evidence type="ECO:0000259" key="7">
    <source>
        <dbReference type="SMART" id="SM01102"/>
    </source>
</evidence>
<dbReference type="GO" id="GO:0005634">
    <property type="term" value="C:nucleus"/>
    <property type="evidence" value="ECO:0007669"/>
    <property type="project" value="UniProtKB-SubCell"/>
</dbReference>
<dbReference type="InterPro" id="IPR014877">
    <property type="entry name" value="XPO1_C_dom"/>
</dbReference>
<evidence type="ECO:0000256" key="5">
    <source>
        <dbReference type="ARBA" id="ARBA00023242"/>
    </source>
</evidence>
<protein>
    <submittedName>
        <fullName evidence="8">Karyopherin transporter</fullName>
    </submittedName>
</protein>
<evidence type="ECO:0000256" key="3">
    <source>
        <dbReference type="ARBA" id="ARBA00022448"/>
    </source>
</evidence>
<sequence length="449" mass="51121">MQIFYKAVGSMISSEINKQAQGHLLTKLMRIPNTDWHEISMIAKSDLNALHDVQRVKILDNVLKTNISVCSSVGSGFISQLNNIYASILLLYGSLGVMINEQVTELGPIAIKMPKVCGLRSIKKDILKLVNTYIEGTTDLDYVKENMMLPFLGTILSDYRSTIKIAREPYVLEVIATLVNKLYTFLIPLIPNIFDVTFEPTLDMITNDFTEYPDHRERFYYMLYAINCHCFPALLNLAPSQFKLFIDITIWGFKHTSHDIADVGLNICKELIKNMSSADPIIAGAFYQSYFLNILQEVLCVLTDSDHKNGFKGQTEVLALLFNLVKNNTVKVPLYDTNSQATDINNVKFLEEYVMMLLSNAFPHLQIGQIIVFVHAMLEYNDSLPKFKLEVRDFLIQLNEFAGENTELYLEEKEAEMEEKRRQERKAALSIPGMVKPSELPSVEEDKVV</sequence>
<keyword evidence="3" id="KW-0813">Transport</keyword>
<dbReference type="EMBL" id="PJQM01003062">
    <property type="protein sequence ID" value="RCH91006.1"/>
    <property type="molecule type" value="Genomic_DNA"/>
</dbReference>
<dbReference type="STRING" id="4846.A0A367JM47"/>
<name>A0A367JM47_RHIST</name>
<dbReference type="InterPro" id="IPR016024">
    <property type="entry name" value="ARM-type_fold"/>
</dbReference>
<dbReference type="GO" id="GO:0006611">
    <property type="term" value="P:protein export from nucleus"/>
    <property type="evidence" value="ECO:0007669"/>
    <property type="project" value="InterPro"/>
</dbReference>
<evidence type="ECO:0000313" key="9">
    <source>
        <dbReference type="Proteomes" id="UP000253551"/>
    </source>
</evidence>